<evidence type="ECO:0000313" key="1">
    <source>
        <dbReference type="EMBL" id="MCM5681469.1"/>
    </source>
</evidence>
<proteinExistence type="predicted"/>
<protein>
    <submittedName>
        <fullName evidence="1">HrpB1 family type III secretion system apparatus protein</fullName>
    </submittedName>
</protein>
<dbReference type="EMBL" id="JAMKFE010000012">
    <property type="protein sequence ID" value="MCM5681469.1"/>
    <property type="molecule type" value="Genomic_DNA"/>
</dbReference>
<reference evidence="1" key="1">
    <citation type="submission" date="2022-05" db="EMBL/GenBank/DDBJ databases">
        <title>Schlegelella sp. nov., isolated from mangrove soil.</title>
        <authorList>
            <person name="Liu Y."/>
            <person name="Ge X."/>
            <person name="Liu W."/>
        </authorList>
    </citation>
    <scope>NUCLEOTIDE SEQUENCE</scope>
    <source>
        <strain evidence="1">S2-27</strain>
    </source>
</reference>
<name>A0ABT0YT31_9BURK</name>
<evidence type="ECO:0000313" key="2">
    <source>
        <dbReference type="Proteomes" id="UP001165541"/>
    </source>
</evidence>
<comment type="caution">
    <text evidence="1">The sequence shown here is derived from an EMBL/GenBank/DDBJ whole genome shotgun (WGS) entry which is preliminary data.</text>
</comment>
<sequence length="158" mass="17269">MDSRLDRKEFFSGLVDALNLAVTHERLDDAERVLTCLRALRPRMLELDTFEAWIAMKRGYWTDAVRLLGNMADSDSQGSSLAKALLAFCQCAMGDTRWTAMARQVVDAGDTHEAVQLVRLLLHPELGTDEASAVPPTAAAAAASDPQQAHLVYAALRA</sequence>
<dbReference type="InterPro" id="IPR013394">
    <property type="entry name" value="T3SS_HrpB1/HrpK"/>
</dbReference>
<dbReference type="Pfam" id="PF09613">
    <property type="entry name" value="HrpB1_HrpK"/>
    <property type="match status" value="1"/>
</dbReference>
<keyword evidence="2" id="KW-1185">Reference proteome</keyword>
<organism evidence="1 2">
    <name type="scientific">Caldimonas mangrovi</name>
    <dbReference type="NCBI Taxonomy" id="2944811"/>
    <lineage>
        <taxon>Bacteria</taxon>
        <taxon>Pseudomonadati</taxon>
        <taxon>Pseudomonadota</taxon>
        <taxon>Betaproteobacteria</taxon>
        <taxon>Burkholderiales</taxon>
        <taxon>Sphaerotilaceae</taxon>
        <taxon>Caldimonas</taxon>
    </lineage>
</organism>
<gene>
    <name evidence="1" type="ORF">M8A51_18230</name>
</gene>
<dbReference type="RefSeq" id="WP_251779950.1">
    <property type="nucleotide sequence ID" value="NZ_JAMKFE010000012.1"/>
</dbReference>
<dbReference type="Proteomes" id="UP001165541">
    <property type="component" value="Unassembled WGS sequence"/>
</dbReference>
<accession>A0ABT0YT31</accession>